<evidence type="ECO:0000256" key="9">
    <source>
        <dbReference type="SAM" id="SignalP"/>
    </source>
</evidence>
<dbReference type="SUPFAM" id="SSF52058">
    <property type="entry name" value="L domain-like"/>
    <property type="match status" value="1"/>
</dbReference>
<name>A0ABD0PCY7_CIRMR</name>
<evidence type="ECO:0000313" key="10">
    <source>
        <dbReference type="EMBL" id="KAL0171887.1"/>
    </source>
</evidence>
<evidence type="ECO:0000256" key="4">
    <source>
        <dbReference type="ARBA" id="ARBA00022729"/>
    </source>
</evidence>
<keyword evidence="6" id="KW-1133">Transmembrane helix</keyword>
<dbReference type="InterPro" id="IPR032675">
    <property type="entry name" value="LRR_dom_sf"/>
</dbReference>
<evidence type="ECO:0000256" key="1">
    <source>
        <dbReference type="ARBA" id="ARBA00004167"/>
    </source>
</evidence>
<evidence type="ECO:0000256" key="6">
    <source>
        <dbReference type="ARBA" id="ARBA00022989"/>
    </source>
</evidence>
<evidence type="ECO:0000256" key="5">
    <source>
        <dbReference type="ARBA" id="ARBA00022737"/>
    </source>
</evidence>
<comment type="caution">
    <text evidence="10">The sequence shown here is derived from an EMBL/GenBank/DDBJ whole genome shotgun (WGS) entry which is preliminary data.</text>
</comment>
<dbReference type="PROSITE" id="PS51450">
    <property type="entry name" value="LRR"/>
    <property type="match status" value="1"/>
</dbReference>
<dbReference type="SMART" id="SM00369">
    <property type="entry name" value="LRR_TYP"/>
    <property type="match status" value="3"/>
</dbReference>
<dbReference type="PANTHER" id="PTHR24365:SF26">
    <property type="entry name" value="TOLL-LIKE RECEPTOR 18"/>
    <property type="match status" value="1"/>
</dbReference>
<evidence type="ECO:0000256" key="7">
    <source>
        <dbReference type="ARBA" id="ARBA00023136"/>
    </source>
</evidence>
<accession>A0ABD0PCY7</accession>
<organism evidence="10 11">
    <name type="scientific">Cirrhinus mrigala</name>
    <name type="common">Mrigala</name>
    <dbReference type="NCBI Taxonomy" id="683832"/>
    <lineage>
        <taxon>Eukaryota</taxon>
        <taxon>Metazoa</taxon>
        <taxon>Chordata</taxon>
        <taxon>Craniata</taxon>
        <taxon>Vertebrata</taxon>
        <taxon>Euteleostomi</taxon>
        <taxon>Actinopterygii</taxon>
        <taxon>Neopterygii</taxon>
        <taxon>Teleostei</taxon>
        <taxon>Ostariophysi</taxon>
        <taxon>Cypriniformes</taxon>
        <taxon>Cyprinidae</taxon>
        <taxon>Labeoninae</taxon>
        <taxon>Labeonini</taxon>
        <taxon>Cirrhinus</taxon>
    </lineage>
</organism>
<keyword evidence="2" id="KW-0433">Leucine-rich repeat</keyword>
<dbReference type="Pfam" id="PF13855">
    <property type="entry name" value="LRR_8"/>
    <property type="match status" value="1"/>
</dbReference>
<protein>
    <submittedName>
        <fullName evidence="10">Uncharacterized protein</fullName>
    </submittedName>
</protein>
<keyword evidence="5" id="KW-0677">Repeat</keyword>
<evidence type="ECO:0000313" key="11">
    <source>
        <dbReference type="Proteomes" id="UP001529510"/>
    </source>
</evidence>
<keyword evidence="11" id="KW-1185">Reference proteome</keyword>
<sequence>MFVSLALLLSLQAVVHIKPAKANQSCLRLDHVPITKLPATLEELDLSFNTIQVITKQDFFKLRHLRVLKLHFNNISLIVDDAFQGNLILEQLNLFNNSLTEIPFKALEPLTNLK</sequence>
<dbReference type="GO" id="GO:0016020">
    <property type="term" value="C:membrane"/>
    <property type="evidence" value="ECO:0007669"/>
    <property type="project" value="UniProtKB-SubCell"/>
</dbReference>
<gene>
    <name evidence="10" type="ORF">M9458_032198</name>
</gene>
<dbReference type="AlphaFoldDB" id="A0ABD0PCY7"/>
<dbReference type="EMBL" id="JAMKFB020000016">
    <property type="protein sequence ID" value="KAL0171887.1"/>
    <property type="molecule type" value="Genomic_DNA"/>
</dbReference>
<evidence type="ECO:0000256" key="8">
    <source>
        <dbReference type="ARBA" id="ARBA00023180"/>
    </source>
</evidence>
<feature type="non-terminal residue" evidence="10">
    <location>
        <position position="114"/>
    </location>
</feature>
<evidence type="ECO:0000256" key="3">
    <source>
        <dbReference type="ARBA" id="ARBA00022692"/>
    </source>
</evidence>
<keyword evidence="4 9" id="KW-0732">Signal</keyword>
<feature type="signal peptide" evidence="9">
    <location>
        <begin position="1"/>
        <end position="22"/>
    </location>
</feature>
<dbReference type="PANTHER" id="PTHR24365">
    <property type="entry name" value="TOLL-LIKE RECEPTOR"/>
    <property type="match status" value="1"/>
</dbReference>
<proteinExistence type="predicted"/>
<reference evidence="10 11" key="1">
    <citation type="submission" date="2024-05" db="EMBL/GenBank/DDBJ databases">
        <title>Genome sequencing and assembly of Indian major carp, Cirrhinus mrigala (Hamilton, 1822).</title>
        <authorList>
            <person name="Mohindra V."/>
            <person name="Chowdhury L.M."/>
            <person name="Lal K."/>
            <person name="Jena J.K."/>
        </authorList>
    </citation>
    <scope>NUCLEOTIDE SEQUENCE [LARGE SCALE GENOMIC DNA]</scope>
    <source>
        <strain evidence="10">CM1030</strain>
        <tissue evidence="10">Blood</tissue>
    </source>
</reference>
<keyword evidence="3" id="KW-0812">Transmembrane</keyword>
<evidence type="ECO:0000256" key="2">
    <source>
        <dbReference type="ARBA" id="ARBA00022614"/>
    </source>
</evidence>
<dbReference type="InterPro" id="IPR003591">
    <property type="entry name" value="Leu-rich_rpt_typical-subtyp"/>
</dbReference>
<feature type="chain" id="PRO_5044885014" evidence="9">
    <location>
        <begin position="23"/>
        <end position="114"/>
    </location>
</feature>
<keyword evidence="7" id="KW-0472">Membrane</keyword>
<comment type="subcellular location">
    <subcellularLocation>
        <location evidence="1">Membrane</location>
        <topology evidence="1">Single-pass membrane protein</topology>
    </subcellularLocation>
</comment>
<dbReference type="Gene3D" id="3.80.10.10">
    <property type="entry name" value="Ribonuclease Inhibitor"/>
    <property type="match status" value="1"/>
</dbReference>
<dbReference type="InterPro" id="IPR001611">
    <property type="entry name" value="Leu-rich_rpt"/>
</dbReference>
<dbReference type="Proteomes" id="UP001529510">
    <property type="component" value="Unassembled WGS sequence"/>
</dbReference>
<keyword evidence="8" id="KW-0325">Glycoprotein</keyword>